<reference evidence="5" key="3">
    <citation type="submission" date="2025-09" db="UniProtKB">
        <authorList>
            <consortium name="Ensembl"/>
        </authorList>
    </citation>
    <scope>IDENTIFICATION</scope>
</reference>
<comment type="similarity">
    <text evidence="1">Belongs to the acetyltransferase family.</text>
</comment>
<gene>
    <name evidence="5" type="primary">LOC114581888</name>
</gene>
<dbReference type="GeneTree" id="ENSGT00950000183121"/>
<dbReference type="InterPro" id="IPR000182">
    <property type="entry name" value="GNAT_dom"/>
</dbReference>
<name>A0A670J4P7_PODMU</name>
<keyword evidence="2" id="KW-0808">Transferase</keyword>
<proteinExistence type="inferred from homology"/>
<dbReference type="InterPro" id="IPR051016">
    <property type="entry name" value="Diverse_Substrate_AcTransf"/>
</dbReference>
<feature type="domain" description="N-acetyltransferase" evidence="4">
    <location>
        <begin position="3"/>
        <end position="162"/>
    </location>
</feature>
<accession>A0A670J4P7</accession>
<dbReference type="GO" id="GO:0008080">
    <property type="term" value="F:N-acetyltransferase activity"/>
    <property type="evidence" value="ECO:0007669"/>
    <property type="project" value="TreeGrafter"/>
</dbReference>
<organism evidence="5 6">
    <name type="scientific">Podarcis muralis</name>
    <name type="common">Wall lizard</name>
    <name type="synonym">Lacerta muralis</name>
    <dbReference type="NCBI Taxonomy" id="64176"/>
    <lineage>
        <taxon>Eukaryota</taxon>
        <taxon>Metazoa</taxon>
        <taxon>Chordata</taxon>
        <taxon>Craniata</taxon>
        <taxon>Vertebrata</taxon>
        <taxon>Euteleostomi</taxon>
        <taxon>Lepidosauria</taxon>
        <taxon>Squamata</taxon>
        <taxon>Bifurcata</taxon>
        <taxon>Unidentata</taxon>
        <taxon>Episquamata</taxon>
        <taxon>Laterata</taxon>
        <taxon>Lacertibaenia</taxon>
        <taxon>Lacertidae</taxon>
        <taxon>Podarcis</taxon>
    </lineage>
</organism>
<dbReference type="OrthoDB" id="7305308at2759"/>
<dbReference type="CDD" id="cd04301">
    <property type="entry name" value="NAT_SF"/>
    <property type="match status" value="1"/>
</dbReference>
<dbReference type="InterPro" id="IPR016181">
    <property type="entry name" value="Acyl_CoA_acyltransferase"/>
</dbReference>
<evidence type="ECO:0000256" key="3">
    <source>
        <dbReference type="ARBA" id="ARBA00023315"/>
    </source>
</evidence>
<evidence type="ECO:0000259" key="4">
    <source>
        <dbReference type="PROSITE" id="PS51186"/>
    </source>
</evidence>
<dbReference type="PANTHER" id="PTHR10545">
    <property type="entry name" value="DIAMINE N-ACETYLTRANSFERASE"/>
    <property type="match status" value="1"/>
</dbReference>
<dbReference type="FunFam" id="3.40.630.30:FF:000064">
    <property type="entry name" value="GNAT family acetyltransferase"/>
    <property type="match status" value="1"/>
</dbReference>
<dbReference type="Pfam" id="PF00583">
    <property type="entry name" value="Acetyltransf_1"/>
    <property type="match status" value="1"/>
</dbReference>
<dbReference type="PANTHER" id="PTHR10545:SF51">
    <property type="entry name" value="THIALYSINE N-EPSILON-ACETYLTRANSFERASE"/>
    <property type="match status" value="1"/>
</dbReference>
<evidence type="ECO:0000256" key="2">
    <source>
        <dbReference type="ARBA" id="ARBA00022679"/>
    </source>
</evidence>
<dbReference type="Gene3D" id="3.40.630.30">
    <property type="match status" value="1"/>
</dbReference>
<dbReference type="GeneID" id="114581888"/>
<dbReference type="Proteomes" id="UP000472272">
    <property type="component" value="Chromosome 13"/>
</dbReference>
<reference evidence="5" key="2">
    <citation type="submission" date="2025-08" db="UniProtKB">
        <authorList>
            <consortium name="Ensembl"/>
        </authorList>
    </citation>
    <scope>IDENTIFICATION</scope>
</reference>
<dbReference type="SUPFAM" id="SSF55729">
    <property type="entry name" value="Acyl-CoA N-acyltransferases (Nat)"/>
    <property type="match status" value="1"/>
</dbReference>
<keyword evidence="6" id="KW-1185">Reference proteome</keyword>
<evidence type="ECO:0000256" key="1">
    <source>
        <dbReference type="ARBA" id="ARBA00008694"/>
    </source>
</evidence>
<keyword evidence="3" id="KW-0012">Acyltransferase</keyword>
<dbReference type="PROSITE" id="PS51186">
    <property type="entry name" value="GNAT"/>
    <property type="match status" value="1"/>
</dbReference>
<evidence type="ECO:0000313" key="5">
    <source>
        <dbReference type="Ensembl" id="ENSPMRP00000018267.1"/>
    </source>
</evidence>
<evidence type="ECO:0000313" key="6">
    <source>
        <dbReference type="Proteomes" id="UP000472272"/>
    </source>
</evidence>
<dbReference type="RefSeq" id="XP_028558418.1">
    <property type="nucleotide sequence ID" value="XM_028702585.1"/>
</dbReference>
<dbReference type="KEGG" id="pmua:114581888"/>
<sequence length="173" mass="19843">MSFAIRPCAPKDLKDIMRLVKEIAGIYNVPLGSLRTNVEELKKAGFGAQARYECLVAEVPAEEKSKEGHTLIGYTLFSYTYNTWRGKNIYMDNLYVMPEFRGRRIGKALMEQAGEVAWRQGLSQLRMHVSSQKADVLSFLERRGGENLTDKDGWHLLRFPNEALRRLAAEKRF</sequence>
<dbReference type="Ensembl" id="ENSPMRT00000019428.1">
    <property type="protein sequence ID" value="ENSPMRP00000018267.1"/>
    <property type="gene ID" value="ENSPMRG00000012025.1"/>
</dbReference>
<protein>
    <submittedName>
        <fullName evidence="5">Diamine acetyltransferase 1-like</fullName>
    </submittedName>
</protein>
<reference evidence="5 6" key="1">
    <citation type="journal article" date="2019" name="Proc. Natl. Acad. Sci. U.S.A.">
        <title>Regulatory changes in pterin and carotenoid genes underlie balanced color polymorphisms in the wall lizard.</title>
        <authorList>
            <person name="Andrade P."/>
            <person name="Pinho C."/>
            <person name="Perez I de Lanuza G."/>
            <person name="Afonso S."/>
            <person name="Brejcha J."/>
            <person name="Rubin C.J."/>
            <person name="Wallerman O."/>
            <person name="Pereira P."/>
            <person name="Sabatino S.J."/>
            <person name="Bellati A."/>
            <person name="Pellitteri-Rosa D."/>
            <person name="Bosakova Z."/>
            <person name="Bunikis I."/>
            <person name="Carretero M.A."/>
            <person name="Feiner N."/>
            <person name="Marsik P."/>
            <person name="Pauperio F."/>
            <person name="Salvi D."/>
            <person name="Soler L."/>
            <person name="While G.M."/>
            <person name="Uller T."/>
            <person name="Font E."/>
            <person name="Andersson L."/>
            <person name="Carneiro M."/>
        </authorList>
    </citation>
    <scope>NUCLEOTIDE SEQUENCE</scope>
</reference>
<dbReference type="AlphaFoldDB" id="A0A670J4P7"/>
<dbReference type="OMA" id="DNLYVMP"/>